<dbReference type="AlphaFoldDB" id="A0AAN9EPS3"/>
<keyword evidence="3" id="KW-1185">Reference proteome</keyword>
<feature type="compositionally biased region" description="Pro residues" evidence="1">
    <location>
        <begin position="75"/>
        <end position="94"/>
    </location>
</feature>
<dbReference type="EMBL" id="JAYWIO010000005">
    <property type="protein sequence ID" value="KAK7261141.1"/>
    <property type="molecule type" value="Genomic_DNA"/>
</dbReference>
<evidence type="ECO:0000313" key="2">
    <source>
        <dbReference type="EMBL" id="KAK7261141.1"/>
    </source>
</evidence>
<sequence length="94" mass="9840">MSPVSSASMLRVPDLPLFCLPITRICSSNTKMLSHYVKRARDSRGGGACGHQPKPTAPSTPPSHPDPESSSSDAPLPPPPPLVLLPRLPAPDPG</sequence>
<gene>
    <name evidence="2" type="ORF">RIF29_27445</name>
</gene>
<organism evidence="2 3">
    <name type="scientific">Crotalaria pallida</name>
    <name type="common">Smooth rattlebox</name>
    <name type="synonym">Crotalaria striata</name>
    <dbReference type="NCBI Taxonomy" id="3830"/>
    <lineage>
        <taxon>Eukaryota</taxon>
        <taxon>Viridiplantae</taxon>
        <taxon>Streptophyta</taxon>
        <taxon>Embryophyta</taxon>
        <taxon>Tracheophyta</taxon>
        <taxon>Spermatophyta</taxon>
        <taxon>Magnoliopsida</taxon>
        <taxon>eudicotyledons</taxon>
        <taxon>Gunneridae</taxon>
        <taxon>Pentapetalae</taxon>
        <taxon>rosids</taxon>
        <taxon>fabids</taxon>
        <taxon>Fabales</taxon>
        <taxon>Fabaceae</taxon>
        <taxon>Papilionoideae</taxon>
        <taxon>50 kb inversion clade</taxon>
        <taxon>genistoids sensu lato</taxon>
        <taxon>core genistoids</taxon>
        <taxon>Crotalarieae</taxon>
        <taxon>Crotalaria</taxon>
    </lineage>
</organism>
<feature type="region of interest" description="Disordered" evidence="1">
    <location>
        <begin position="39"/>
        <end position="94"/>
    </location>
</feature>
<evidence type="ECO:0000256" key="1">
    <source>
        <dbReference type="SAM" id="MobiDB-lite"/>
    </source>
</evidence>
<evidence type="ECO:0000313" key="3">
    <source>
        <dbReference type="Proteomes" id="UP001372338"/>
    </source>
</evidence>
<name>A0AAN9EPS3_CROPI</name>
<dbReference type="Proteomes" id="UP001372338">
    <property type="component" value="Unassembled WGS sequence"/>
</dbReference>
<protein>
    <submittedName>
        <fullName evidence="2">Uncharacterized protein</fullName>
    </submittedName>
</protein>
<comment type="caution">
    <text evidence="2">The sequence shown here is derived from an EMBL/GenBank/DDBJ whole genome shotgun (WGS) entry which is preliminary data.</text>
</comment>
<accession>A0AAN9EPS3</accession>
<feature type="compositionally biased region" description="Pro residues" evidence="1">
    <location>
        <begin position="55"/>
        <end position="64"/>
    </location>
</feature>
<reference evidence="2 3" key="1">
    <citation type="submission" date="2024-01" db="EMBL/GenBank/DDBJ databases">
        <title>The genomes of 5 underutilized Papilionoideae crops provide insights into root nodulation and disease resistanc.</title>
        <authorList>
            <person name="Yuan L."/>
        </authorList>
    </citation>
    <scope>NUCLEOTIDE SEQUENCE [LARGE SCALE GENOMIC DNA]</scope>
    <source>
        <strain evidence="2">ZHUSHIDOU_FW_LH</strain>
        <tissue evidence="2">Leaf</tissue>
    </source>
</reference>
<proteinExistence type="predicted"/>